<protein>
    <submittedName>
        <fullName evidence="4">TBC1 domain family member 5</fullName>
    </submittedName>
</protein>
<dbReference type="PANTHER" id="PTHR22957:SF337">
    <property type="entry name" value="TBC1 DOMAIN FAMILY MEMBER 5"/>
    <property type="match status" value="1"/>
</dbReference>
<dbReference type="STRING" id="101091.A0A1C7NQB3"/>
<feature type="region of interest" description="Disordered" evidence="2">
    <location>
        <begin position="653"/>
        <end position="694"/>
    </location>
</feature>
<dbReference type="PROSITE" id="PS50086">
    <property type="entry name" value="TBC_RABGAP"/>
    <property type="match status" value="1"/>
</dbReference>
<sequence length="817" mass="93838">THPSERKAWDVIFNDPNLSLNSLTHRAISGTVCQHGIRSVCWKIFLGYLPTLEITTWSSVLLKERQHYTELKRKFIEEPAEKMNQNDQDQDLSDNNPLALNDNNPWQQYFADSEIRKIIRQDVERTFPDIEFFRQEEAQQRLTDILFIYCKLNRDVSYRQGMHELLAPFYWILKEESLDSTQLNISPIDPINQLLVQLLDSNYAEHDAYILFDRLMKYGKSWYEFNEQTVPVNKKNSTVNRADIRSNPIVAICHRIHHQHLKTIDPYLYQHLENFGIEPQLYGIRWIRLLFGREFEIHELLKLWDAIFAQDRTLEIVEYVCLAILLRMRDQLLNKDYAECLSMLMRPSEQMKPAGLVEQARYLKDNLTEETALQILQQLDVRSGRDPRPSMSAGVPELHIQNASSAPPVRRTLSHKSSQLDGFSRLTSNMMRNSQMRDLNRAIAGVMGTVQKNVNTFNENVLGKPQDLNRRSTVSSEFPSGFDRLATSNNTQSILSSPTQSQKLPLADEQLSRLKATNQEMGELMARCISLLEVQMFPALDVSNKEEEASSEFGISSDFSDQEVSSVRKQEQENNQQEKADSQQQQEEKKQKEVQRPLQDDATIIMALVGLKHVRDVLIGKQTHFDSSVLDFKSSLSQEKKKEEWKWDLVDAKEATPSNETETPSAQTDIPSSASPKADTPPPSSKKTSVFIPPQTTSPLLNAEAYVPNHPVPPKQPIKYRIEDLLSDPDLQIPSPKANHTKFKWILENNHAESPVVAQQDLFKPEPPKLSPRKRASFILKRQPSQVDMASKSSVATIDPLDAKNVDNRKAYEYDVF</sequence>
<dbReference type="Pfam" id="PF00566">
    <property type="entry name" value="RabGAP-TBC"/>
    <property type="match status" value="1"/>
</dbReference>
<dbReference type="Proteomes" id="UP000093000">
    <property type="component" value="Unassembled WGS sequence"/>
</dbReference>
<name>A0A1C7NQB3_9FUNG</name>
<dbReference type="SUPFAM" id="SSF47923">
    <property type="entry name" value="Ypt/Rab-GAP domain of gyp1p"/>
    <property type="match status" value="2"/>
</dbReference>
<comment type="caution">
    <text evidence="4">The sequence shown here is derived from an EMBL/GenBank/DDBJ whole genome shotgun (WGS) entry which is preliminary data.</text>
</comment>
<organism evidence="4 5">
    <name type="scientific">Choanephora cucurbitarum</name>
    <dbReference type="NCBI Taxonomy" id="101091"/>
    <lineage>
        <taxon>Eukaryota</taxon>
        <taxon>Fungi</taxon>
        <taxon>Fungi incertae sedis</taxon>
        <taxon>Mucoromycota</taxon>
        <taxon>Mucoromycotina</taxon>
        <taxon>Mucoromycetes</taxon>
        <taxon>Mucorales</taxon>
        <taxon>Mucorineae</taxon>
        <taxon>Choanephoraceae</taxon>
        <taxon>Choanephoroideae</taxon>
        <taxon>Choanephora</taxon>
    </lineage>
</organism>
<feature type="compositionally biased region" description="Basic and acidic residues" evidence="2">
    <location>
        <begin position="566"/>
        <end position="596"/>
    </location>
</feature>
<dbReference type="InParanoid" id="A0A1C7NQB3"/>
<dbReference type="AlphaFoldDB" id="A0A1C7NQB3"/>
<dbReference type="GO" id="GO:0005096">
    <property type="term" value="F:GTPase activator activity"/>
    <property type="evidence" value="ECO:0007669"/>
    <property type="project" value="UniProtKB-KW"/>
</dbReference>
<evidence type="ECO:0000259" key="3">
    <source>
        <dbReference type="PROSITE" id="PS50086"/>
    </source>
</evidence>
<feature type="compositionally biased region" description="Polar residues" evidence="2">
    <location>
        <begin position="553"/>
        <end position="565"/>
    </location>
</feature>
<gene>
    <name evidence="4" type="primary">TBC1D5</name>
    <name evidence="4" type="ORF">A0J61_02496</name>
</gene>
<feature type="domain" description="Rab-GAP TBC" evidence="3">
    <location>
        <begin position="32"/>
        <end position="311"/>
    </location>
</feature>
<dbReference type="FunFam" id="1.10.8.270:FF:000031">
    <property type="entry name" value="TBC1 domain family member 5"/>
    <property type="match status" value="1"/>
</dbReference>
<accession>A0A1C7NQB3</accession>
<dbReference type="OrthoDB" id="27140at2759"/>
<dbReference type="InterPro" id="IPR000195">
    <property type="entry name" value="Rab-GAP-TBC_dom"/>
</dbReference>
<feature type="region of interest" description="Disordered" evidence="2">
    <location>
        <begin position="551"/>
        <end position="596"/>
    </location>
</feature>
<dbReference type="SMART" id="SM00164">
    <property type="entry name" value="TBC"/>
    <property type="match status" value="1"/>
</dbReference>
<dbReference type="EMBL" id="LUGH01000095">
    <property type="protein sequence ID" value="OBZ89454.1"/>
    <property type="molecule type" value="Genomic_DNA"/>
</dbReference>
<evidence type="ECO:0000256" key="1">
    <source>
        <dbReference type="ARBA" id="ARBA00022468"/>
    </source>
</evidence>
<dbReference type="PANTHER" id="PTHR22957">
    <property type="entry name" value="TBC1 DOMAIN FAMILY MEMBER GTPASE-ACTIVATING PROTEIN"/>
    <property type="match status" value="1"/>
</dbReference>
<dbReference type="Gene3D" id="1.10.472.80">
    <property type="entry name" value="Ypt/Rab-GAP domain of gyp1p, domain 3"/>
    <property type="match status" value="1"/>
</dbReference>
<evidence type="ECO:0000313" key="4">
    <source>
        <dbReference type="EMBL" id="OBZ89454.1"/>
    </source>
</evidence>
<feature type="non-terminal residue" evidence="4">
    <location>
        <position position="1"/>
    </location>
</feature>
<keyword evidence="5" id="KW-1185">Reference proteome</keyword>
<proteinExistence type="predicted"/>
<dbReference type="InterPro" id="IPR035969">
    <property type="entry name" value="Rab-GAP_TBC_sf"/>
</dbReference>
<feature type="compositionally biased region" description="Polar residues" evidence="2">
    <location>
        <begin position="656"/>
        <end position="675"/>
    </location>
</feature>
<evidence type="ECO:0000313" key="5">
    <source>
        <dbReference type="Proteomes" id="UP000093000"/>
    </source>
</evidence>
<keyword evidence="1" id="KW-0343">GTPase activation</keyword>
<dbReference type="Gene3D" id="1.10.8.270">
    <property type="entry name" value="putative rabgap domain of human tbc1 domain family member 14 like domains"/>
    <property type="match status" value="1"/>
</dbReference>
<dbReference type="FunFam" id="1.10.472.80:FF:000038">
    <property type="entry name" value="TBC1 domain family member 5"/>
    <property type="match status" value="1"/>
</dbReference>
<reference evidence="4 5" key="1">
    <citation type="submission" date="2016-03" db="EMBL/GenBank/DDBJ databases">
        <title>Choanephora cucurbitarum.</title>
        <authorList>
            <person name="Min B."/>
            <person name="Park H."/>
            <person name="Park J.-H."/>
            <person name="Shin H.-D."/>
            <person name="Choi I.-G."/>
        </authorList>
    </citation>
    <scope>NUCLEOTIDE SEQUENCE [LARGE SCALE GENOMIC DNA]</scope>
    <source>
        <strain evidence="4 5">KUS-F28377</strain>
    </source>
</reference>
<evidence type="ECO:0000256" key="2">
    <source>
        <dbReference type="SAM" id="MobiDB-lite"/>
    </source>
</evidence>